<evidence type="ECO:0000313" key="3">
    <source>
        <dbReference type="Proteomes" id="UP000011761"/>
    </source>
</evidence>
<sequence length="198" mass="20679">MNNQRRHDGSSSQRGKKQKSPVQAPCSSDTGQITTASSGTAQETGTSSAHQLPSQHRSEAPRSTSSDTAITPPTQHEHAAAESTSSSPGARRHSSTARGDRLLSADLSEFAKVQQALQEGSTSDSEVASMRTNTEFERIGHSDVAEHDVVIAAAGAAAEAVEDATWVRDIPEDVPEADTAGSGVRPAMGRSRDDSDGS</sequence>
<feature type="region of interest" description="Disordered" evidence="1">
    <location>
        <begin position="1"/>
        <end position="103"/>
    </location>
</feature>
<feature type="region of interest" description="Disordered" evidence="1">
    <location>
        <begin position="167"/>
        <end position="198"/>
    </location>
</feature>
<dbReference type="GeneID" id="19113939"/>
<dbReference type="HOGENOM" id="CLU_1377875_0_0_1"/>
<keyword evidence="3" id="KW-1185">Reference proteome</keyword>
<gene>
    <name evidence="2" type="ORF">BAUCODRAFT_400352</name>
</gene>
<name>M2N5P9_BAUPA</name>
<feature type="region of interest" description="Disordered" evidence="1">
    <location>
        <begin position="114"/>
        <end position="133"/>
    </location>
</feature>
<feature type="compositionally biased region" description="Polar residues" evidence="1">
    <location>
        <begin position="25"/>
        <end position="74"/>
    </location>
</feature>
<proteinExistence type="predicted"/>
<reference evidence="2 3" key="1">
    <citation type="journal article" date="2012" name="PLoS Pathog.">
        <title>Diverse lifestyles and strategies of plant pathogenesis encoded in the genomes of eighteen Dothideomycetes fungi.</title>
        <authorList>
            <person name="Ohm R.A."/>
            <person name="Feau N."/>
            <person name="Henrissat B."/>
            <person name="Schoch C.L."/>
            <person name="Horwitz B.A."/>
            <person name="Barry K.W."/>
            <person name="Condon B.J."/>
            <person name="Copeland A.C."/>
            <person name="Dhillon B."/>
            <person name="Glaser F."/>
            <person name="Hesse C.N."/>
            <person name="Kosti I."/>
            <person name="LaButti K."/>
            <person name="Lindquist E.A."/>
            <person name="Lucas S."/>
            <person name="Salamov A.A."/>
            <person name="Bradshaw R.E."/>
            <person name="Ciuffetti L."/>
            <person name="Hamelin R.C."/>
            <person name="Kema G.H.J."/>
            <person name="Lawrence C."/>
            <person name="Scott J.A."/>
            <person name="Spatafora J.W."/>
            <person name="Turgeon B.G."/>
            <person name="de Wit P.J.G.M."/>
            <person name="Zhong S."/>
            <person name="Goodwin S.B."/>
            <person name="Grigoriev I.V."/>
        </authorList>
    </citation>
    <scope>NUCLEOTIDE SEQUENCE [LARGE SCALE GENOMIC DNA]</scope>
    <source>
        <strain evidence="2 3">UAMH 10762</strain>
    </source>
</reference>
<feature type="compositionally biased region" description="Polar residues" evidence="1">
    <location>
        <begin position="115"/>
        <end position="133"/>
    </location>
</feature>
<dbReference type="AlphaFoldDB" id="M2N5P9"/>
<protein>
    <submittedName>
        <fullName evidence="2">Uncharacterized protein</fullName>
    </submittedName>
</protein>
<accession>M2N5P9</accession>
<organism evidence="2 3">
    <name type="scientific">Baudoinia panamericana (strain UAMH 10762)</name>
    <name type="common">Angels' share fungus</name>
    <name type="synonym">Baudoinia compniacensis (strain UAMH 10762)</name>
    <dbReference type="NCBI Taxonomy" id="717646"/>
    <lineage>
        <taxon>Eukaryota</taxon>
        <taxon>Fungi</taxon>
        <taxon>Dikarya</taxon>
        <taxon>Ascomycota</taxon>
        <taxon>Pezizomycotina</taxon>
        <taxon>Dothideomycetes</taxon>
        <taxon>Dothideomycetidae</taxon>
        <taxon>Mycosphaerellales</taxon>
        <taxon>Teratosphaeriaceae</taxon>
        <taxon>Baudoinia</taxon>
    </lineage>
</organism>
<dbReference type="EMBL" id="KB445552">
    <property type="protein sequence ID" value="EMC99358.1"/>
    <property type="molecule type" value="Genomic_DNA"/>
</dbReference>
<evidence type="ECO:0000256" key="1">
    <source>
        <dbReference type="SAM" id="MobiDB-lite"/>
    </source>
</evidence>
<dbReference type="Proteomes" id="UP000011761">
    <property type="component" value="Unassembled WGS sequence"/>
</dbReference>
<evidence type="ECO:0000313" key="2">
    <source>
        <dbReference type="EMBL" id="EMC99358.1"/>
    </source>
</evidence>
<dbReference type="RefSeq" id="XP_007674253.1">
    <property type="nucleotide sequence ID" value="XM_007676063.1"/>
</dbReference>
<dbReference type="KEGG" id="bcom:BAUCODRAFT_400352"/>